<feature type="chain" id="PRO_5038924056" description="DUF2771 domain-containing protein" evidence="1">
    <location>
        <begin position="22"/>
        <end position="153"/>
    </location>
</feature>
<evidence type="ECO:0008006" key="4">
    <source>
        <dbReference type="Google" id="ProtNLM"/>
    </source>
</evidence>
<dbReference type="EMBL" id="MLCF01000064">
    <property type="protein sequence ID" value="OIV37045.1"/>
    <property type="molecule type" value="Genomic_DNA"/>
</dbReference>
<comment type="caution">
    <text evidence="2">The sequence shown here is derived from an EMBL/GenBank/DDBJ whole genome shotgun (WGS) entry which is preliminary data.</text>
</comment>
<dbReference type="PROSITE" id="PS51257">
    <property type="entry name" value="PROKAR_LIPOPROTEIN"/>
    <property type="match status" value="1"/>
</dbReference>
<feature type="signal peptide" evidence="1">
    <location>
        <begin position="1"/>
        <end position="21"/>
    </location>
</feature>
<keyword evidence="1" id="KW-0732">Signal</keyword>
<dbReference type="AlphaFoldDB" id="A0A1J7BEP8"/>
<evidence type="ECO:0000313" key="2">
    <source>
        <dbReference type="EMBL" id="OIV37045.1"/>
    </source>
</evidence>
<accession>A0A1J7BEP8</accession>
<dbReference type="STRING" id="1428644.BIV57_12830"/>
<gene>
    <name evidence="2" type="ORF">BIV57_12830</name>
</gene>
<organism evidence="2 3">
    <name type="scientific">Mangrovactinospora gilvigrisea</name>
    <dbReference type="NCBI Taxonomy" id="1428644"/>
    <lineage>
        <taxon>Bacteria</taxon>
        <taxon>Bacillati</taxon>
        <taxon>Actinomycetota</taxon>
        <taxon>Actinomycetes</taxon>
        <taxon>Kitasatosporales</taxon>
        <taxon>Streptomycetaceae</taxon>
        <taxon>Mangrovactinospora</taxon>
    </lineage>
</organism>
<sequence length="153" mass="16257">MTIRRRATVLGAAALSLAALSACGMTKPTPVATVGSNTATAHSEAACYHGGDALPASELQSCASKDVQKLTVVDGNKVRFGVDTSIAKKGWFILVGQRQTGTTRLTYRTLDSASLFTDSQGQQSKTVDVKIVQSPDGQSIHGMWNFRLQLRDS</sequence>
<reference evidence="2 3" key="1">
    <citation type="submission" date="2016-10" db="EMBL/GenBank/DDBJ databases">
        <title>Genome sequence of Streptomyces gilvigriseus MUSC 26.</title>
        <authorList>
            <person name="Lee L.-H."/>
            <person name="Ser H.-L."/>
        </authorList>
    </citation>
    <scope>NUCLEOTIDE SEQUENCE [LARGE SCALE GENOMIC DNA]</scope>
    <source>
        <strain evidence="2 3">MUSC 26</strain>
    </source>
</reference>
<protein>
    <recommendedName>
        <fullName evidence="4">DUF2771 domain-containing protein</fullName>
    </recommendedName>
</protein>
<dbReference type="Proteomes" id="UP000243342">
    <property type="component" value="Unassembled WGS sequence"/>
</dbReference>
<dbReference type="RefSeq" id="WP_071656947.1">
    <property type="nucleotide sequence ID" value="NZ_MLCF01000064.1"/>
</dbReference>
<dbReference type="OrthoDB" id="5185019at2"/>
<name>A0A1J7BEP8_9ACTN</name>
<evidence type="ECO:0000313" key="3">
    <source>
        <dbReference type="Proteomes" id="UP000243342"/>
    </source>
</evidence>
<evidence type="ECO:0000256" key="1">
    <source>
        <dbReference type="SAM" id="SignalP"/>
    </source>
</evidence>
<keyword evidence="3" id="KW-1185">Reference proteome</keyword>
<proteinExistence type="predicted"/>